<reference evidence="4 5" key="1">
    <citation type="submission" date="2020-07" db="EMBL/GenBank/DDBJ databases">
        <title>Sequencing the genomes of 1000 actinobacteria strains.</title>
        <authorList>
            <person name="Klenk H.-P."/>
        </authorList>
    </citation>
    <scope>NUCLEOTIDE SEQUENCE [LARGE SCALE GENOMIC DNA]</scope>
    <source>
        <strain evidence="4 5">DSM 104001</strain>
    </source>
</reference>
<dbReference type="InterPro" id="IPR011990">
    <property type="entry name" value="TPR-like_helical_dom_sf"/>
</dbReference>
<dbReference type="Pfam" id="PF13191">
    <property type="entry name" value="AAA_16"/>
    <property type="match status" value="1"/>
</dbReference>
<accession>A0A853CHF0</accession>
<dbReference type="GO" id="GO:0003677">
    <property type="term" value="F:DNA binding"/>
    <property type="evidence" value="ECO:0007669"/>
    <property type="project" value="UniProtKB-KW"/>
</dbReference>
<name>A0A853CHF0_9ACTN</name>
<dbReference type="SUPFAM" id="SSF46894">
    <property type="entry name" value="C-terminal effector domain of the bipartite response regulators"/>
    <property type="match status" value="1"/>
</dbReference>
<keyword evidence="5" id="KW-1185">Reference proteome</keyword>
<dbReference type="RefSeq" id="WP_179717502.1">
    <property type="nucleotide sequence ID" value="NZ_JACBZT010000001.1"/>
</dbReference>
<dbReference type="GO" id="GO:0005737">
    <property type="term" value="C:cytoplasm"/>
    <property type="evidence" value="ECO:0007669"/>
    <property type="project" value="TreeGrafter"/>
</dbReference>
<dbReference type="PANTHER" id="PTHR16305">
    <property type="entry name" value="TESTICULAR SOLUBLE ADENYLYL CYCLASE"/>
    <property type="match status" value="1"/>
</dbReference>
<dbReference type="GO" id="GO:0006355">
    <property type="term" value="P:regulation of DNA-templated transcription"/>
    <property type="evidence" value="ECO:0007669"/>
    <property type="project" value="InterPro"/>
</dbReference>
<dbReference type="InterPro" id="IPR000792">
    <property type="entry name" value="Tscrpt_reg_LuxR_C"/>
</dbReference>
<dbReference type="SMART" id="SM00421">
    <property type="entry name" value="HTH_LUXR"/>
    <property type="match status" value="1"/>
</dbReference>
<dbReference type="GO" id="GO:0004016">
    <property type="term" value="F:adenylate cyclase activity"/>
    <property type="evidence" value="ECO:0007669"/>
    <property type="project" value="TreeGrafter"/>
</dbReference>
<dbReference type="Gene3D" id="1.25.40.10">
    <property type="entry name" value="Tetratricopeptide repeat domain"/>
    <property type="match status" value="1"/>
</dbReference>
<dbReference type="InterPro" id="IPR036388">
    <property type="entry name" value="WH-like_DNA-bd_sf"/>
</dbReference>
<dbReference type="PROSITE" id="PS00622">
    <property type="entry name" value="HTH_LUXR_1"/>
    <property type="match status" value="1"/>
</dbReference>
<dbReference type="Proteomes" id="UP000541969">
    <property type="component" value="Unassembled WGS sequence"/>
</dbReference>
<dbReference type="GO" id="GO:0005524">
    <property type="term" value="F:ATP binding"/>
    <property type="evidence" value="ECO:0007669"/>
    <property type="project" value="UniProtKB-KW"/>
</dbReference>
<gene>
    <name evidence="4" type="ORF">GGQ55_002687</name>
</gene>
<dbReference type="EMBL" id="JACBZT010000001">
    <property type="protein sequence ID" value="NYJ06409.1"/>
    <property type="molecule type" value="Genomic_DNA"/>
</dbReference>
<sequence length="942" mass="98843">MAPVLLERDVETAALDRHLTSVRAGAGCTVLVDGPAGIGKSSLLAHTAELAGSRGFRVLSARGAPLESSAGWGIARQLLGPVLRSPDWEGLAVGAAALARRVLEPDPDLPPLRGDAAHAAAYGLSWLVAGLADRSPTVLVVDDVHWADAPSLRWLVQLTGQLADLPLAVLCAVRTGEEPADADVLTQLLLAVPAAPIRPRPLGPDAVAELVRERLPDAGPAFVRACHEVTGGNPFLLHALLDHLLAEGLAPSADVATTLTAFGPEQVARSVRQQLARLPAGAGELAIAFAVLGRDAPLRQAGALAGLAPPVALRLADQLRATGLLVAEGGQYAFAHPLVMGALYNALPPGERGLRHGAAARLLEYERADPELVALHLLHTEPFGELATVGRLRIAADHATARGAPDSAVVFLRRALAEPPDSRAAEADLRSELGQALAARLSPESLEQLSQAVALADTPDQQARIALAAGRALAFAGHFEAAIAVCRSGLATGTTPALAIRLEAELVGVALLQSWTAEEARERVRAASPETGATWLWRILAGWQAAADARPAAEALDHLYAALQDDGTFPEADTILGSCAKIAFITCGDLATAEALCAGLIDVARPRGWLIALAHGSFMRAIAYVHAGRVREAETDARLSWEYKLHSSPLPALMWSVFPLVDALTELDDPTGADAVLVRTGLLGDPPAGALAGAVLLESRARLRLTQGRPAEAHADAAQAGRRWAELGFAHPALAAWRVVDAEALVALGDRAGARRLAVEHLELAARVGLPEPRGAGLRALARAADRDEAVGLLQQAVAVLADSPAQLEHVRALVDLGTALARTGCREQASDVLRRALDLADRGGLQRLARLSRDELHACGARPRRTAVSGVESLTPAEHRVAVLAARGLSNPEIAQELYVTRRTVETHLTHVFQKLCIPTRSELPAQLQGRVLDPSVVSRA</sequence>
<dbReference type="PRINTS" id="PR00038">
    <property type="entry name" value="HTHLUXR"/>
</dbReference>
<dbReference type="Gene3D" id="1.10.10.10">
    <property type="entry name" value="Winged helix-like DNA-binding domain superfamily/Winged helix DNA-binding domain"/>
    <property type="match status" value="1"/>
</dbReference>
<dbReference type="SUPFAM" id="SSF48452">
    <property type="entry name" value="TPR-like"/>
    <property type="match status" value="1"/>
</dbReference>
<keyword evidence="2" id="KW-0067">ATP-binding</keyword>
<dbReference type="SUPFAM" id="SSF52540">
    <property type="entry name" value="P-loop containing nucleoside triphosphate hydrolases"/>
    <property type="match status" value="1"/>
</dbReference>
<dbReference type="PANTHER" id="PTHR16305:SF35">
    <property type="entry name" value="TRANSCRIPTIONAL ACTIVATOR DOMAIN"/>
    <property type="match status" value="1"/>
</dbReference>
<evidence type="ECO:0000256" key="2">
    <source>
        <dbReference type="ARBA" id="ARBA00022840"/>
    </source>
</evidence>
<dbReference type="CDD" id="cd06170">
    <property type="entry name" value="LuxR_C_like"/>
    <property type="match status" value="1"/>
</dbReference>
<evidence type="ECO:0000313" key="4">
    <source>
        <dbReference type="EMBL" id="NYJ06409.1"/>
    </source>
</evidence>
<dbReference type="InterPro" id="IPR016032">
    <property type="entry name" value="Sig_transdc_resp-reg_C-effctor"/>
</dbReference>
<evidence type="ECO:0000256" key="1">
    <source>
        <dbReference type="ARBA" id="ARBA00022741"/>
    </source>
</evidence>
<keyword evidence="4" id="KW-0238">DNA-binding</keyword>
<keyword evidence="1" id="KW-0547">Nucleotide-binding</keyword>
<dbReference type="InterPro" id="IPR027417">
    <property type="entry name" value="P-loop_NTPase"/>
</dbReference>
<protein>
    <submittedName>
        <fullName evidence="4">DNA-binding NarL/FixJ family response regulator</fullName>
    </submittedName>
</protein>
<dbReference type="AlphaFoldDB" id="A0A853CHF0"/>
<evidence type="ECO:0000313" key="5">
    <source>
        <dbReference type="Proteomes" id="UP000541969"/>
    </source>
</evidence>
<proteinExistence type="predicted"/>
<comment type="caution">
    <text evidence="4">The sequence shown here is derived from an EMBL/GenBank/DDBJ whole genome shotgun (WGS) entry which is preliminary data.</text>
</comment>
<dbReference type="InterPro" id="IPR041664">
    <property type="entry name" value="AAA_16"/>
</dbReference>
<feature type="domain" description="HTH luxR-type" evidence="3">
    <location>
        <begin position="868"/>
        <end position="933"/>
    </location>
</feature>
<dbReference type="Pfam" id="PF00196">
    <property type="entry name" value="GerE"/>
    <property type="match status" value="1"/>
</dbReference>
<organism evidence="4 5">
    <name type="scientific">Petropleomorpha daqingensis</name>
    <dbReference type="NCBI Taxonomy" id="2026353"/>
    <lineage>
        <taxon>Bacteria</taxon>
        <taxon>Bacillati</taxon>
        <taxon>Actinomycetota</taxon>
        <taxon>Actinomycetes</taxon>
        <taxon>Geodermatophilales</taxon>
        <taxon>Geodermatophilaceae</taxon>
        <taxon>Petropleomorpha</taxon>
    </lineage>
</organism>
<evidence type="ECO:0000259" key="3">
    <source>
        <dbReference type="PROSITE" id="PS50043"/>
    </source>
</evidence>
<dbReference type="PROSITE" id="PS50043">
    <property type="entry name" value="HTH_LUXR_2"/>
    <property type="match status" value="1"/>
</dbReference>